<gene>
    <name evidence="2" type="ORF">JWS13_30365</name>
</gene>
<dbReference type="NCBIfam" id="NF041259">
    <property type="entry name" value="mono_DmmA_fam"/>
    <property type="match status" value="1"/>
</dbReference>
<reference evidence="2 3" key="1">
    <citation type="journal article" date="2021" name="Microbiol. Resour. Announc.">
        <title>Complete Genome Sequences of Two Rhodococcus sp. Strains with Large and Linear Chromosomes, Isolated from Apple Rhizosphere.</title>
        <authorList>
            <person name="Benning S."/>
            <person name="Brugnone N."/>
            <person name="Siani R."/>
            <person name="Kublik S."/>
            <person name="Schloter M."/>
            <person name="Rad V."/>
        </authorList>
    </citation>
    <scope>NUCLEOTIDE SEQUENCE [LARGE SCALE GENOMIC DNA]</scope>
    <source>
        <strain evidence="2 3">R79</strain>
    </source>
</reference>
<protein>
    <recommendedName>
        <fullName evidence="1">Dimethylamine monooxygenase subunit DmmA-like C-terminal domain-containing protein</fullName>
    </recommendedName>
</protein>
<proteinExistence type="predicted"/>
<evidence type="ECO:0000313" key="2">
    <source>
        <dbReference type="EMBL" id="QSE92609.1"/>
    </source>
</evidence>
<dbReference type="InterPro" id="IPR048037">
    <property type="entry name" value="DmmA-like_C"/>
</dbReference>
<name>A0A974W7D8_9NOCA</name>
<accession>A0A974W7D8</accession>
<dbReference type="RefSeq" id="WP_206009072.1">
    <property type="nucleotide sequence ID" value="NZ_CP070619.1"/>
</dbReference>
<organism evidence="2 3">
    <name type="scientific">Rhodococcus pseudokoreensis</name>
    <dbReference type="NCBI Taxonomy" id="2811421"/>
    <lineage>
        <taxon>Bacteria</taxon>
        <taxon>Bacillati</taxon>
        <taxon>Actinomycetota</taxon>
        <taxon>Actinomycetes</taxon>
        <taxon>Mycobacteriales</taxon>
        <taxon>Nocardiaceae</taxon>
        <taxon>Rhodococcus</taxon>
    </lineage>
</organism>
<dbReference type="Pfam" id="PF22289">
    <property type="entry name" value="DmmA-like_C"/>
    <property type="match status" value="1"/>
</dbReference>
<dbReference type="Proteomes" id="UP000662986">
    <property type="component" value="Chromosome"/>
</dbReference>
<feature type="domain" description="Dimethylamine monooxygenase subunit DmmA-like C-terminal" evidence="1">
    <location>
        <begin position="119"/>
        <end position="163"/>
    </location>
</feature>
<evidence type="ECO:0000313" key="3">
    <source>
        <dbReference type="Proteomes" id="UP000662986"/>
    </source>
</evidence>
<reference evidence="2 3" key="2">
    <citation type="journal article" date="2022" name="Arch. Microbiol.">
        <title>Rhodococcus pseudokoreensis sp. nov. isolated from the rhizosphere of young M26 apple rootstocks.</title>
        <authorList>
            <person name="Kampfer P."/>
            <person name="Glaeser S.P."/>
            <person name="Blom J."/>
            <person name="Wolf J."/>
            <person name="Benning S."/>
            <person name="Schloter M."/>
            <person name="Neumann-Schaal M."/>
        </authorList>
    </citation>
    <scope>NUCLEOTIDE SEQUENCE [LARGE SCALE GENOMIC DNA]</scope>
    <source>
        <strain evidence="2 3">R79</strain>
    </source>
</reference>
<dbReference type="EMBL" id="CP070619">
    <property type="protein sequence ID" value="QSE92609.1"/>
    <property type="molecule type" value="Genomic_DNA"/>
</dbReference>
<sequence length="166" mass="17518">MTSIDHDAGTATSAVGITAASMDLTGRHYLLVILGEAPSAAAKAKQWARALHDAQRSISEHTASSAATVGDLIASSTVGIRIMICGPEFEVMQAVAAARSHGVLPCEMFVHITHVDAIHVYCPHCDTATRTIAQPNTTAECSGCRRDLLVRPHTSSHRAMYLASVA</sequence>
<keyword evidence="3" id="KW-1185">Reference proteome</keyword>
<evidence type="ECO:0000259" key="1">
    <source>
        <dbReference type="Pfam" id="PF22289"/>
    </source>
</evidence>